<keyword evidence="2" id="KW-1185">Reference proteome</keyword>
<protein>
    <submittedName>
        <fullName evidence="1">Phage-related protein</fullName>
    </submittedName>
</protein>
<dbReference type="InterPro" id="IPR008767">
    <property type="entry name" value="Phage_SPP1_head-tail_adaptor"/>
</dbReference>
<dbReference type="NCBIfam" id="TIGR01563">
    <property type="entry name" value="gp16_SPP1"/>
    <property type="match status" value="1"/>
</dbReference>
<reference evidence="1 2" key="1">
    <citation type="journal article" date="2013" name="Genome Announc.">
        <title>Draft Genome Sequence of Rhizobium mesoamericanum STM3625, a Nitrogen-Fixing Symbiont of Mimosa pudica Isolated in French Guiana (South America).</title>
        <authorList>
            <person name="Moulin L."/>
            <person name="Mornico D."/>
            <person name="Melkonian R."/>
            <person name="Klonowska A."/>
        </authorList>
    </citation>
    <scope>NUCLEOTIDE SEQUENCE [LARGE SCALE GENOMIC DNA]</scope>
    <source>
        <strain evidence="1 2">STM3625</strain>
    </source>
</reference>
<dbReference type="AlphaFoldDB" id="K0PXZ4"/>
<dbReference type="STRING" id="1211777.BN77_0053"/>
<dbReference type="HOGENOM" id="CLU_167591_0_0_5"/>
<organism evidence="1 2">
    <name type="scientific">Rhizobium mesoamericanum STM3625</name>
    <dbReference type="NCBI Taxonomy" id="1211777"/>
    <lineage>
        <taxon>Bacteria</taxon>
        <taxon>Pseudomonadati</taxon>
        <taxon>Pseudomonadota</taxon>
        <taxon>Alphaproteobacteria</taxon>
        <taxon>Hyphomicrobiales</taxon>
        <taxon>Rhizobiaceae</taxon>
        <taxon>Rhizobium/Agrobacterium group</taxon>
        <taxon>Rhizobium</taxon>
    </lineage>
</organism>
<dbReference type="InterPro" id="IPR038666">
    <property type="entry name" value="SSP1_head-tail_sf"/>
</dbReference>
<comment type="caution">
    <text evidence="1">The sequence shown here is derived from an EMBL/GenBank/DDBJ whole genome shotgun (WGS) entry which is preliminary data.</text>
</comment>
<dbReference type="eggNOG" id="COG5614">
    <property type="taxonomic scope" value="Bacteria"/>
</dbReference>
<dbReference type="Pfam" id="PF05521">
    <property type="entry name" value="Phage_HCP"/>
    <property type="match status" value="1"/>
</dbReference>
<dbReference type="EMBL" id="CANI01000023">
    <property type="protein sequence ID" value="CCM76262.1"/>
    <property type="molecule type" value="Genomic_DNA"/>
</dbReference>
<evidence type="ECO:0000313" key="1">
    <source>
        <dbReference type="EMBL" id="CCM76262.1"/>
    </source>
</evidence>
<evidence type="ECO:0000313" key="2">
    <source>
        <dbReference type="Proteomes" id="UP000009319"/>
    </source>
</evidence>
<gene>
    <name evidence="1" type="ORF">BN77_0053</name>
</gene>
<sequence>MAATAGELRHKIDLQVRSLVDDGYGNEIAGPFETQATVRAKFHFLRGGEEVFAGRLAGKQPAIITVRQNAATRALTPSWRIVTSDGAEWNIRSIADPDGRRAWLEILAEKGVAT</sequence>
<proteinExistence type="predicted"/>
<dbReference type="Gene3D" id="2.40.10.270">
    <property type="entry name" value="Bacteriophage SPP1 head-tail adaptor protein"/>
    <property type="match status" value="1"/>
</dbReference>
<dbReference type="RefSeq" id="WP_007527256.1">
    <property type="nucleotide sequence ID" value="NZ_HF536772.1"/>
</dbReference>
<accession>K0PXZ4</accession>
<name>K0PXZ4_9HYPH</name>
<dbReference type="Proteomes" id="UP000009319">
    <property type="component" value="Unassembled WGS sequence"/>
</dbReference>